<dbReference type="Proteomes" id="UP001633002">
    <property type="component" value="Unassembled WGS sequence"/>
</dbReference>
<dbReference type="PROSITE" id="PS51219">
    <property type="entry name" value="DPCK"/>
    <property type="match status" value="1"/>
</dbReference>
<gene>
    <name evidence="4" type="ORF">R1sor_026270</name>
</gene>
<keyword evidence="5" id="KW-1185">Reference proteome</keyword>
<name>A0ABD3GAY1_9MARC</name>
<evidence type="ECO:0000256" key="3">
    <source>
        <dbReference type="ARBA" id="ARBA00022840"/>
    </source>
</evidence>
<dbReference type="GO" id="GO:0005524">
    <property type="term" value="F:ATP binding"/>
    <property type="evidence" value="ECO:0007669"/>
    <property type="project" value="UniProtKB-KW"/>
</dbReference>
<evidence type="ECO:0008006" key="6">
    <source>
        <dbReference type="Google" id="ProtNLM"/>
    </source>
</evidence>
<dbReference type="PANTHER" id="PTHR10695:SF46">
    <property type="entry name" value="BIFUNCTIONAL COENZYME A SYNTHASE-RELATED"/>
    <property type="match status" value="1"/>
</dbReference>
<evidence type="ECO:0000313" key="5">
    <source>
        <dbReference type="Proteomes" id="UP001633002"/>
    </source>
</evidence>
<dbReference type="InterPro" id="IPR001977">
    <property type="entry name" value="Depp_CoAkinase"/>
</dbReference>
<sequence length="160" mass="17987">MRNVGLTGGIASGESSVSGELHNRGIPIVDADKIAHDVLKKGTRAWKRVVEIFGREILLESGEVNRPRLGPTEAQAAEQVSCAIKPFIAFAIFWVTFKHWLYGTRVLVLDIPLLYEAKMDWMAKPVVVVWLDRQTQEARILRRDCLPEEQGVVIIGWLLV</sequence>
<dbReference type="InterPro" id="IPR027417">
    <property type="entry name" value="P-loop_NTPase"/>
</dbReference>
<dbReference type="Pfam" id="PF01121">
    <property type="entry name" value="CoaE"/>
    <property type="match status" value="1"/>
</dbReference>
<accession>A0ABD3GAY1</accession>
<keyword evidence="2" id="KW-0547">Nucleotide-binding</keyword>
<dbReference type="EMBL" id="JBJQOH010000008">
    <property type="protein sequence ID" value="KAL3676322.1"/>
    <property type="molecule type" value="Genomic_DNA"/>
</dbReference>
<protein>
    <recommendedName>
        <fullName evidence="6">Dephospho-CoA kinase</fullName>
    </recommendedName>
</protein>
<dbReference type="PANTHER" id="PTHR10695">
    <property type="entry name" value="DEPHOSPHO-COA KINASE-RELATED"/>
    <property type="match status" value="1"/>
</dbReference>
<dbReference type="NCBIfam" id="TIGR00152">
    <property type="entry name" value="dephospho-CoA kinase"/>
    <property type="match status" value="1"/>
</dbReference>
<keyword evidence="3" id="KW-0067">ATP-binding</keyword>
<proteinExistence type="predicted"/>
<dbReference type="SUPFAM" id="SSF52540">
    <property type="entry name" value="P-loop containing nucleoside triphosphate hydrolases"/>
    <property type="match status" value="1"/>
</dbReference>
<reference evidence="4 5" key="1">
    <citation type="submission" date="2024-09" db="EMBL/GenBank/DDBJ databases">
        <title>Chromosome-scale assembly of Riccia sorocarpa.</title>
        <authorList>
            <person name="Paukszto L."/>
        </authorList>
    </citation>
    <scope>NUCLEOTIDE SEQUENCE [LARGE SCALE GENOMIC DNA]</scope>
    <source>
        <strain evidence="4">LP-2024</strain>
        <tissue evidence="4">Aerial parts of the thallus</tissue>
    </source>
</reference>
<comment type="pathway">
    <text evidence="1">Cofactor biosynthesis; coenzyme A biosynthesis.</text>
</comment>
<dbReference type="Gene3D" id="3.40.50.300">
    <property type="entry name" value="P-loop containing nucleotide triphosphate hydrolases"/>
    <property type="match status" value="1"/>
</dbReference>
<evidence type="ECO:0000313" key="4">
    <source>
        <dbReference type="EMBL" id="KAL3676322.1"/>
    </source>
</evidence>
<dbReference type="CDD" id="cd02022">
    <property type="entry name" value="DPCK"/>
    <property type="match status" value="1"/>
</dbReference>
<evidence type="ECO:0000256" key="1">
    <source>
        <dbReference type="ARBA" id="ARBA00004724"/>
    </source>
</evidence>
<evidence type="ECO:0000256" key="2">
    <source>
        <dbReference type="ARBA" id="ARBA00022741"/>
    </source>
</evidence>
<organism evidence="4 5">
    <name type="scientific">Riccia sorocarpa</name>
    <dbReference type="NCBI Taxonomy" id="122646"/>
    <lineage>
        <taxon>Eukaryota</taxon>
        <taxon>Viridiplantae</taxon>
        <taxon>Streptophyta</taxon>
        <taxon>Embryophyta</taxon>
        <taxon>Marchantiophyta</taxon>
        <taxon>Marchantiopsida</taxon>
        <taxon>Marchantiidae</taxon>
        <taxon>Marchantiales</taxon>
        <taxon>Ricciaceae</taxon>
        <taxon>Riccia</taxon>
    </lineage>
</organism>
<comment type="caution">
    <text evidence="4">The sequence shown here is derived from an EMBL/GenBank/DDBJ whole genome shotgun (WGS) entry which is preliminary data.</text>
</comment>
<dbReference type="AlphaFoldDB" id="A0ABD3GAY1"/>